<dbReference type="KEGG" id="vg:26517093"/>
<dbReference type="OrthoDB" id="26730at10239"/>
<evidence type="ECO:0008006" key="3">
    <source>
        <dbReference type="Google" id="ProtNLM"/>
    </source>
</evidence>
<dbReference type="InterPro" id="IPR021739">
    <property type="entry name" value="SaV-like"/>
</dbReference>
<evidence type="ECO:0000313" key="1">
    <source>
        <dbReference type="EMBL" id="ALA48159.1"/>
    </source>
</evidence>
<accession>A0A0N9BDN0</accession>
<keyword evidence="2" id="KW-1185">Reference proteome</keyword>
<protein>
    <recommendedName>
        <fullName evidence="3">DUF3310 domain-containing protein</fullName>
    </recommendedName>
</protein>
<organism evidence="1 2">
    <name type="scientific">Mycobacterium phage Phlei</name>
    <dbReference type="NCBI Taxonomy" id="1690684"/>
    <lineage>
        <taxon>Viruses</taxon>
        <taxon>Duplodnaviria</taxon>
        <taxon>Heunggongvirae</taxon>
        <taxon>Uroviricota</taxon>
        <taxon>Caudoviricetes</taxon>
        <taxon>Phleivirus</taxon>
        <taxon>Phleivirus Phlei</taxon>
    </lineage>
</organism>
<evidence type="ECO:0000313" key="2">
    <source>
        <dbReference type="Proteomes" id="UP000203948"/>
    </source>
</evidence>
<name>A0A0N9BDN0_9CAUD</name>
<dbReference type="GeneID" id="26517093"/>
<dbReference type="RefSeq" id="YP_009188040.1">
    <property type="nucleotide sequence ID" value="NC_028662.1"/>
</dbReference>
<dbReference type="Pfam" id="PF11753">
    <property type="entry name" value="DUF3310"/>
    <property type="match status" value="1"/>
</dbReference>
<proteinExistence type="predicted"/>
<dbReference type="Proteomes" id="UP000203948">
    <property type="component" value="Segment"/>
</dbReference>
<dbReference type="EMBL" id="KT206225">
    <property type="protein sequence ID" value="ALA48159.1"/>
    <property type="molecule type" value="Genomic_DNA"/>
</dbReference>
<sequence>MTDMVNHPPHYKSGDLEAIDVLEAFFPDDPLGWQVGKYILRYRKKNGLEDLKKARWYLNRLIDKFEGGADAVPMNERAVPTDELVWTDFADVPPGTLVSCDNDILWLLRTKDGLGWWVERNLTEDEIAALHDHRDGWGITPELNKAGPFRFKAHV</sequence>
<reference evidence="1 2" key="1">
    <citation type="journal article" date="2016" name="Arch. Virol.">
        <title>Genome sequence of a cluster A13 mycobacteriophage detected in Mycobacterium phlei over a half century ago.</title>
        <authorList>
            <person name="Marton S."/>
            <person name="Feher E."/>
            <person name="Horvath B."/>
            <person name="Haber K."/>
            <person name="Somogyi P."/>
            <person name="Minarovits J."/>
            <person name="Banyai K."/>
        </authorList>
    </citation>
    <scope>NUCLEOTIDE SEQUENCE [LARGE SCALE GENOMIC DNA]</scope>
</reference>